<dbReference type="InterPro" id="IPR029000">
    <property type="entry name" value="Cyclophilin-like_dom_sf"/>
</dbReference>
<gene>
    <name evidence="2" type="ORF">XM53_20770</name>
</gene>
<dbReference type="Proteomes" id="UP000051295">
    <property type="component" value="Unassembled WGS sequence"/>
</dbReference>
<dbReference type="AlphaFoldDB" id="A0A0T5NND9"/>
<comment type="caution">
    <text evidence="2">The sequence shown here is derived from an EMBL/GenBank/DDBJ whole genome shotgun (WGS) entry which is preliminary data.</text>
</comment>
<evidence type="ECO:0000259" key="1">
    <source>
        <dbReference type="Pfam" id="PF18050"/>
    </source>
</evidence>
<dbReference type="PATRIC" id="fig|1641875.4.peg.3223"/>
<proteinExistence type="predicted"/>
<evidence type="ECO:0000313" key="2">
    <source>
        <dbReference type="EMBL" id="KRS10501.1"/>
    </source>
</evidence>
<keyword evidence="3" id="KW-1185">Reference proteome</keyword>
<dbReference type="OrthoDB" id="5298378at2"/>
<feature type="domain" description="Cyclophilin-like" evidence="1">
    <location>
        <begin position="35"/>
        <end position="89"/>
    </location>
</feature>
<name>A0A0T5NND9_9RHOB</name>
<dbReference type="Pfam" id="PF18050">
    <property type="entry name" value="Cyclophil_like2"/>
    <property type="match status" value="1"/>
</dbReference>
<accession>A0A0T5NND9</accession>
<evidence type="ECO:0000313" key="3">
    <source>
        <dbReference type="Proteomes" id="UP000051295"/>
    </source>
</evidence>
<organism evidence="2 3">
    <name type="scientific">Roseovarius atlanticus</name>
    <dbReference type="NCBI Taxonomy" id="1641875"/>
    <lineage>
        <taxon>Bacteria</taxon>
        <taxon>Pseudomonadati</taxon>
        <taxon>Pseudomonadota</taxon>
        <taxon>Alphaproteobacteria</taxon>
        <taxon>Rhodobacterales</taxon>
        <taxon>Roseobacteraceae</taxon>
        <taxon>Roseovarius</taxon>
    </lineage>
</organism>
<dbReference type="STRING" id="1641875.XM53_20770"/>
<dbReference type="InterPro" id="IPR041183">
    <property type="entry name" value="Cyclophilin-like"/>
</dbReference>
<reference evidence="2 3" key="1">
    <citation type="submission" date="2015-04" db="EMBL/GenBank/DDBJ databases">
        <title>The draft genome sequence of Roseovarius sp.R12b.</title>
        <authorList>
            <person name="Li G."/>
            <person name="Lai Q."/>
            <person name="Shao Z."/>
            <person name="Yan P."/>
        </authorList>
    </citation>
    <scope>NUCLEOTIDE SEQUENCE [LARGE SCALE GENOMIC DNA]</scope>
    <source>
        <strain evidence="2 3">R12B</strain>
    </source>
</reference>
<dbReference type="SUPFAM" id="SSF50891">
    <property type="entry name" value="Cyclophilin-like"/>
    <property type="match status" value="1"/>
</dbReference>
<dbReference type="EMBL" id="LAXJ01000030">
    <property type="protein sequence ID" value="KRS10501.1"/>
    <property type="molecule type" value="Genomic_DNA"/>
</dbReference>
<sequence>MRDRLGNLGRGDARVQRQRHVIGQGARVLPCHQRGKCDKAGDITLYAPWGDLSIFYKPFQRSRGLVRLGAFDGPIDVLVRDGDFPVRIELAD</sequence>
<protein>
    <recommendedName>
        <fullName evidence="1">Cyclophilin-like domain-containing protein</fullName>
    </recommendedName>
</protein>